<organism evidence="4 5">
    <name type="scientific">Prunus armeniaca</name>
    <name type="common">Apricot</name>
    <name type="synonym">Armeniaca vulgaris</name>
    <dbReference type="NCBI Taxonomy" id="36596"/>
    <lineage>
        <taxon>Eukaryota</taxon>
        <taxon>Viridiplantae</taxon>
        <taxon>Streptophyta</taxon>
        <taxon>Embryophyta</taxon>
        <taxon>Tracheophyta</taxon>
        <taxon>Spermatophyta</taxon>
        <taxon>Magnoliopsida</taxon>
        <taxon>eudicotyledons</taxon>
        <taxon>Gunneridae</taxon>
        <taxon>Pentapetalae</taxon>
        <taxon>rosids</taxon>
        <taxon>fabids</taxon>
        <taxon>Rosales</taxon>
        <taxon>Rosaceae</taxon>
        <taxon>Amygdaloideae</taxon>
        <taxon>Amygdaleae</taxon>
        <taxon>Prunus</taxon>
    </lineage>
</organism>
<dbReference type="Proteomes" id="UP000507222">
    <property type="component" value="Unassembled WGS sequence"/>
</dbReference>
<dbReference type="AlphaFoldDB" id="A0A6J5W076"/>
<dbReference type="PANTHER" id="PTHR33091">
    <property type="entry name" value="PROTEIN, PUTATIVE, EXPRESSED-RELATED"/>
    <property type="match status" value="1"/>
</dbReference>
<dbReference type="InterPro" id="IPR000864">
    <property type="entry name" value="Prot_inh_pot1"/>
</dbReference>
<dbReference type="Pfam" id="PF00280">
    <property type="entry name" value="potato_inhibit"/>
    <property type="match status" value="1"/>
</dbReference>
<evidence type="ECO:0000256" key="2">
    <source>
        <dbReference type="ARBA" id="ARBA00022690"/>
    </source>
</evidence>
<accession>A0A6J5W076</accession>
<keyword evidence="2" id="KW-0646">Protease inhibitor</keyword>
<evidence type="ECO:0000313" key="5">
    <source>
        <dbReference type="Proteomes" id="UP000507222"/>
    </source>
</evidence>
<evidence type="ECO:0000256" key="1">
    <source>
        <dbReference type="ARBA" id="ARBA00008210"/>
    </source>
</evidence>
<sequence length="84" mass="9344">MYQTETTEIDKSASEGERRMAYAYCPELVGEDGEVATAKIKQEKPDVHAIVNPEGTIITQELRCNRVRVWVDENGVITAVPHVG</sequence>
<evidence type="ECO:0000256" key="3">
    <source>
        <dbReference type="ARBA" id="ARBA00022900"/>
    </source>
</evidence>
<protein>
    <submittedName>
        <fullName evidence="4">Uncharacterized protein</fullName>
    </submittedName>
</protein>
<keyword evidence="3" id="KW-0722">Serine protease inhibitor</keyword>
<dbReference type="PANTHER" id="PTHR33091:SF83">
    <property type="entry name" value="SERINE PROTEASE INHIBITOR, POTATO INHIBITOR I-TYPE FAMILY PROTEIN-RELATED"/>
    <property type="match status" value="1"/>
</dbReference>
<dbReference type="SUPFAM" id="SSF54654">
    <property type="entry name" value="CI-2 family of serine protease inhibitors"/>
    <property type="match status" value="1"/>
</dbReference>
<proteinExistence type="inferred from homology"/>
<comment type="similarity">
    <text evidence="1">Belongs to the protease inhibitor I13 (potato type I serine protease inhibitor) family.</text>
</comment>
<dbReference type="GO" id="GO:0004867">
    <property type="term" value="F:serine-type endopeptidase inhibitor activity"/>
    <property type="evidence" value="ECO:0007669"/>
    <property type="project" value="UniProtKB-KW"/>
</dbReference>
<dbReference type="InterPro" id="IPR036354">
    <property type="entry name" value="Prot_inh_pot1_sf"/>
</dbReference>
<gene>
    <name evidence="4" type="ORF">CURHAP_LOCUS51931</name>
</gene>
<evidence type="ECO:0000313" key="4">
    <source>
        <dbReference type="EMBL" id="CAB4291578.1"/>
    </source>
</evidence>
<dbReference type="EMBL" id="CAEKDK010000008">
    <property type="protein sequence ID" value="CAB4291578.1"/>
    <property type="molecule type" value="Genomic_DNA"/>
</dbReference>
<dbReference type="Gene3D" id="3.30.10.10">
    <property type="entry name" value="Trypsin Inhibitor V, subunit A"/>
    <property type="match status" value="1"/>
</dbReference>
<name>A0A6J5W076_PRUAR</name>
<dbReference type="GO" id="GO:0009611">
    <property type="term" value="P:response to wounding"/>
    <property type="evidence" value="ECO:0007669"/>
    <property type="project" value="InterPro"/>
</dbReference>
<reference evidence="4 5" key="1">
    <citation type="submission" date="2020-05" db="EMBL/GenBank/DDBJ databases">
        <authorList>
            <person name="Campoy J."/>
            <person name="Schneeberger K."/>
            <person name="Spophaly S."/>
        </authorList>
    </citation>
    <scope>NUCLEOTIDE SEQUENCE [LARGE SCALE GENOMIC DNA]</scope>
    <source>
        <strain evidence="4">PruArmRojPasFocal</strain>
    </source>
</reference>